<sequence>MTEENGSNSPVLARAKFKFEGANNDELRFNKNDVVTITQQPEGGWWEGTVDGVTGWFPSAYVTLITEKDKLMRSRSVPNAAAKELIGIVKQPDYRAEVLEDFVKNETEYIEHLKITQAALLFPIKKAGFLAPTDYDILSGNFEEIYILQKSVLLAVETERKSELSKQRIGGIFMHNAGIEREALLKYAENHPKAVEVIKEKSKEIEKTLKEISKEKKELVSGLSEPLRHIEKYHTMLTELERIVPENHADRGDLQRSAAVFKETKELCETVRKQKETQMEFLYLSKVEKIVPFSERGMIIYVGVANVEFGDADPVDRFVALFTRYIMIFEITNDMSYKLEEKYQSTGFHVKKNSCNEIMLEKGKVSIKLTIAPAQGEFDRWFNAFSKIEGVNLSTVMPAVSRKSSRTANDIVDYALVSKPPPHPTPNTDTTQKQKNSKLFEESMNASGLQFDHELEMILPDGAPMLTSSRNSRSHDNHRFSRLMPCFLNGCRRNVLREDKGYRLRKDAARDEEEEFEVLRIIEGFCTDTASVADSQSESKAPQLIVAEDEKILVEERIGDEVIIQEKSIVDAVYSIKDQLSQLQSEFLKMTKIVEAEQKARRRLEHNLPKMSGIASPDGSISSRKAVNSTDS</sequence>
<dbReference type="EMBL" id="CADEPM010000002">
    <property type="protein sequence ID" value="CAB3400825.1"/>
    <property type="molecule type" value="Genomic_DNA"/>
</dbReference>
<feature type="domain" description="SH3" evidence="4">
    <location>
        <begin position="8"/>
        <end position="67"/>
    </location>
</feature>
<dbReference type="PANTHER" id="PTHR46026:SF1">
    <property type="entry name" value="RHO-TYPE GUANINE NUCLEOTIDE EXCHANGE FACTOR, ISOFORM F"/>
    <property type="match status" value="1"/>
</dbReference>
<dbReference type="InterPro" id="IPR001452">
    <property type="entry name" value="SH3_domain"/>
</dbReference>
<dbReference type="SUPFAM" id="SSF50044">
    <property type="entry name" value="SH3-domain"/>
    <property type="match status" value="1"/>
</dbReference>
<dbReference type="AlphaFoldDB" id="A0A8S1EJ89"/>
<dbReference type="SMART" id="SM00326">
    <property type="entry name" value="SH3"/>
    <property type="match status" value="1"/>
</dbReference>
<dbReference type="CDD" id="cd00160">
    <property type="entry name" value="RhoGEF"/>
    <property type="match status" value="1"/>
</dbReference>
<evidence type="ECO:0000313" key="7">
    <source>
        <dbReference type="Proteomes" id="UP000494206"/>
    </source>
</evidence>
<dbReference type="InterPro" id="IPR032409">
    <property type="entry name" value="GEF6/7_CC"/>
</dbReference>
<gene>
    <name evidence="6" type="ORF">CBOVIS_LOCUS3676</name>
</gene>
<dbReference type="PANTHER" id="PTHR46026">
    <property type="entry name" value="RHO-TYPE GUANINE NUCLEOTIDE EXCHANGE FACTOR, ISOFORM F"/>
    <property type="match status" value="1"/>
</dbReference>
<organism evidence="6 7">
    <name type="scientific">Caenorhabditis bovis</name>
    <dbReference type="NCBI Taxonomy" id="2654633"/>
    <lineage>
        <taxon>Eukaryota</taxon>
        <taxon>Metazoa</taxon>
        <taxon>Ecdysozoa</taxon>
        <taxon>Nematoda</taxon>
        <taxon>Chromadorea</taxon>
        <taxon>Rhabditida</taxon>
        <taxon>Rhabditina</taxon>
        <taxon>Rhabditomorpha</taxon>
        <taxon>Rhabditoidea</taxon>
        <taxon>Rhabditidae</taxon>
        <taxon>Peloderinae</taxon>
        <taxon>Caenorhabditis</taxon>
    </lineage>
</organism>
<dbReference type="InterPro" id="IPR000219">
    <property type="entry name" value="DH_dom"/>
</dbReference>
<dbReference type="GO" id="GO:0005085">
    <property type="term" value="F:guanyl-nucleotide exchange factor activity"/>
    <property type="evidence" value="ECO:0007669"/>
    <property type="project" value="InterPro"/>
</dbReference>
<name>A0A8S1EJ89_9PELO</name>
<proteinExistence type="predicted"/>
<dbReference type="SUPFAM" id="SSF48065">
    <property type="entry name" value="DBL homology domain (DH-domain)"/>
    <property type="match status" value="1"/>
</dbReference>
<feature type="region of interest" description="Disordered" evidence="3">
    <location>
        <begin position="605"/>
        <end position="632"/>
    </location>
</feature>
<dbReference type="Gene3D" id="2.30.30.40">
    <property type="entry name" value="SH3 Domains"/>
    <property type="match status" value="1"/>
</dbReference>
<comment type="caution">
    <text evidence="6">The sequence shown here is derived from an EMBL/GenBank/DDBJ whole genome shotgun (WGS) entry which is preliminary data.</text>
</comment>
<dbReference type="PROSITE" id="PS50002">
    <property type="entry name" value="SH3"/>
    <property type="match status" value="1"/>
</dbReference>
<keyword evidence="7" id="KW-1185">Reference proteome</keyword>
<protein>
    <submittedName>
        <fullName evidence="6">Uncharacterized protein</fullName>
    </submittedName>
</protein>
<dbReference type="Pfam" id="PF07653">
    <property type="entry name" value="SH3_2"/>
    <property type="match status" value="1"/>
</dbReference>
<keyword evidence="1 2" id="KW-0728">SH3 domain</keyword>
<accession>A0A8S1EJ89</accession>
<dbReference type="Pfam" id="PF00621">
    <property type="entry name" value="RhoGEF"/>
    <property type="match status" value="1"/>
</dbReference>
<dbReference type="PROSITE" id="PS50010">
    <property type="entry name" value="DH_2"/>
    <property type="match status" value="1"/>
</dbReference>
<feature type="domain" description="DH" evidence="5">
    <location>
        <begin position="94"/>
        <end position="271"/>
    </location>
</feature>
<evidence type="ECO:0000259" key="5">
    <source>
        <dbReference type="PROSITE" id="PS50010"/>
    </source>
</evidence>
<evidence type="ECO:0000313" key="6">
    <source>
        <dbReference type="EMBL" id="CAB3400825.1"/>
    </source>
</evidence>
<dbReference type="SMART" id="SM00325">
    <property type="entry name" value="RhoGEF"/>
    <property type="match status" value="1"/>
</dbReference>
<evidence type="ECO:0000256" key="1">
    <source>
        <dbReference type="ARBA" id="ARBA00022443"/>
    </source>
</evidence>
<dbReference type="InterPro" id="IPR036028">
    <property type="entry name" value="SH3-like_dom_sf"/>
</dbReference>
<evidence type="ECO:0000259" key="4">
    <source>
        <dbReference type="PROSITE" id="PS50002"/>
    </source>
</evidence>
<evidence type="ECO:0000256" key="3">
    <source>
        <dbReference type="SAM" id="MobiDB-lite"/>
    </source>
</evidence>
<dbReference type="OrthoDB" id="443981at2759"/>
<dbReference type="Gene3D" id="1.20.900.10">
    <property type="entry name" value="Dbl homology (DH) domain"/>
    <property type="match status" value="1"/>
</dbReference>
<dbReference type="Gene3D" id="1.20.5.390">
    <property type="entry name" value="L1 transposable element, trimerization domain"/>
    <property type="match status" value="1"/>
</dbReference>
<dbReference type="Pfam" id="PF16523">
    <property type="entry name" value="betaPIX_CC"/>
    <property type="match status" value="1"/>
</dbReference>
<dbReference type="Proteomes" id="UP000494206">
    <property type="component" value="Unassembled WGS sequence"/>
</dbReference>
<feature type="compositionally biased region" description="Polar residues" evidence="3">
    <location>
        <begin position="619"/>
        <end position="632"/>
    </location>
</feature>
<reference evidence="6 7" key="1">
    <citation type="submission" date="2020-04" db="EMBL/GenBank/DDBJ databases">
        <authorList>
            <person name="Laetsch R D."/>
            <person name="Stevens L."/>
            <person name="Kumar S."/>
            <person name="Blaxter L. M."/>
        </authorList>
    </citation>
    <scope>NUCLEOTIDE SEQUENCE [LARGE SCALE GENOMIC DNA]</scope>
</reference>
<dbReference type="InterPro" id="IPR035899">
    <property type="entry name" value="DBL_dom_sf"/>
</dbReference>
<evidence type="ECO:0000256" key="2">
    <source>
        <dbReference type="PROSITE-ProRule" id="PRU00192"/>
    </source>
</evidence>
<dbReference type="GO" id="GO:0005737">
    <property type="term" value="C:cytoplasm"/>
    <property type="evidence" value="ECO:0007669"/>
    <property type="project" value="TreeGrafter"/>
</dbReference>